<keyword evidence="4" id="KW-0175">Coiled coil</keyword>
<evidence type="ECO:0000259" key="6">
    <source>
        <dbReference type="Pfam" id="PF13476"/>
    </source>
</evidence>
<sequence>MRLHRLEIQAIGPFAERETIDFADLDQAGLFLLDGPTGAGKSTVLASICYALYGSVPGQRKLDSLHSTLAAPGTRPEVLLEVTVSQRRFEILRWPAHQRPAKRKRTGSDGTTTEQAGVHLREWVDGDWIERSRRNDETGHLLSEVLGLTAEQFMRVVLLPQGEFAAFLNAGSKDRETLLRKLFDTQRFDAVEEWLREQARAHGEKVQRDSETLDEIRQRLRVAVAELINDEGDTTDGGESDDAAAPQAEAALHVEALTDDALLEQVESALRLSVDLAEAAQVQAKQRSTAARQRLDALTTRRRTQQAAQAWQHRQQRHLESNEAVDQCRQRLQRHTAAQKVLEAAAAAQRATEQRKHLQESTNDLNQRLDATPEVMAWNPDTSTEQSPTSRWREALAAGYRQQQRLEQARTDQQKLLRLRSRSETVRKDIEAREAGCEKTQESMTALTSERQQHEEHLEKLDAASVSLEHLREEKNRADDIAQAARRAAAEATKLTEKEEQLRAVIDRAQAATQTWQDLVQQRLDRAASLLAVELMDDQPCAVCGSPEHPAPASTAELEQISPEKLQEAEGLRDAALRERTTAEEAVGTVRARRDTAQAQAGGLSVAQADAQVVTVQEKITAAEATQRQRREIDELRQHVVQKIESAQARLTADREKLAGERSTLEALTEETTALANQVTPEDQQLTDDDWQSRQSAVADRIAEIEGLIEALQQLEHARETEDESRRRLEAQLSAGIDPEDSDSQGFDDVDQARAAALTTQEATADQQQLEAWRNEAAALAELAEQPDVVAGRASLERDEPAPTDEDLAQAATTLEVAEHELSEAATELGSVRTTRDQHREEMDRMRGIVERSADQLARFREIDELLKLVRGEGENSYKMRLGSYVLAGRLEKVALAASERLAGMTQGRYTIEHDDTAVSGRRAGLDLRIRDHVNDTLRHPSTLSGGEGFMASLALALGLADTVQAEAGGITMDTLFVDEGFGSLDAQTLEQVMEVLDGLQASGRTIGLVSHVEAMKHQIAHRVEVSLTGGGSHLTVVGPPLA</sequence>
<evidence type="ECO:0000313" key="8">
    <source>
        <dbReference type="Proteomes" id="UP001219037"/>
    </source>
</evidence>
<feature type="coiled-coil region" evidence="4">
    <location>
        <begin position="437"/>
        <end position="515"/>
    </location>
</feature>
<reference evidence="7 8" key="1">
    <citation type="submission" date="2023-04" db="EMBL/GenBank/DDBJ databases">
        <title>Funneling lignin-derived compounds into biodiesel using alkali-halophilic Citricoccus sp. P2.</title>
        <authorList>
            <person name="Luo C.-B."/>
        </authorList>
    </citation>
    <scope>NUCLEOTIDE SEQUENCE [LARGE SCALE GENOMIC DNA]</scope>
    <source>
        <strain evidence="7 8">P2</strain>
    </source>
</reference>
<proteinExistence type="inferred from homology"/>
<dbReference type="InterPro" id="IPR027417">
    <property type="entry name" value="P-loop_NTPase"/>
</dbReference>
<dbReference type="EMBL" id="CP121252">
    <property type="protein sequence ID" value="WFP17715.1"/>
    <property type="molecule type" value="Genomic_DNA"/>
</dbReference>
<dbReference type="PANTHER" id="PTHR32114:SF2">
    <property type="entry name" value="ABC TRANSPORTER ABCH.3"/>
    <property type="match status" value="1"/>
</dbReference>
<feature type="domain" description="Rad50/SbcC-type AAA" evidence="6">
    <location>
        <begin position="5"/>
        <end position="220"/>
    </location>
</feature>
<accession>A0ABY8H988</accession>
<dbReference type="Pfam" id="PF13476">
    <property type="entry name" value="AAA_23"/>
    <property type="match status" value="1"/>
</dbReference>
<gene>
    <name evidence="7" type="ORF">P8192_06320</name>
</gene>
<feature type="region of interest" description="Disordered" evidence="5">
    <location>
        <begin position="672"/>
        <end position="693"/>
    </location>
</feature>
<dbReference type="SUPFAM" id="SSF52540">
    <property type="entry name" value="P-loop containing nucleoside triphosphate hydrolases"/>
    <property type="match status" value="1"/>
</dbReference>
<keyword evidence="8" id="KW-1185">Reference proteome</keyword>
<evidence type="ECO:0000256" key="4">
    <source>
        <dbReference type="SAM" id="Coils"/>
    </source>
</evidence>
<evidence type="ECO:0000256" key="2">
    <source>
        <dbReference type="ARBA" id="ARBA00011322"/>
    </source>
</evidence>
<evidence type="ECO:0000256" key="5">
    <source>
        <dbReference type="SAM" id="MobiDB-lite"/>
    </source>
</evidence>
<evidence type="ECO:0000313" key="7">
    <source>
        <dbReference type="EMBL" id="WFP17715.1"/>
    </source>
</evidence>
<dbReference type="Proteomes" id="UP001219037">
    <property type="component" value="Chromosome"/>
</dbReference>
<name>A0ABY8H988_9MICC</name>
<feature type="coiled-coil region" evidence="4">
    <location>
        <begin position="705"/>
        <end position="732"/>
    </location>
</feature>
<dbReference type="Pfam" id="PF13558">
    <property type="entry name" value="SbcC_Walker_B"/>
    <property type="match status" value="1"/>
</dbReference>
<organism evidence="7 8">
    <name type="scientific">Citricoccus muralis</name>
    <dbReference type="NCBI Taxonomy" id="169134"/>
    <lineage>
        <taxon>Bacteria</taxon>
        <taxon>Bacillati</taxon>
        <taxon>Actinomycetota</taxon>
        <taxon>Actinomycetes</taxon>
        <taxon>Micrococcales</taxon>
        <taxon>Micrococcaceae</taxon>
        <taxon>Citricoccus</taxon>
    </lineage>
</organism>
<evidence type="ECO:0000256" key="1">
    <source>
        <dbReference type="ARBA" id="ARBA00006930"/>
    </source>
</evidence>
<dbReference type="Gene3D" id="3.40.50.300">
    <property type="entry name" value="P-loop containing nucleotide triphosphate hydrolases"/>
    <property type="match status" value="2"/>
</dbReference>
<protein>
    <recommendedName>
        <fullName evidence="3">Nuclease SbcCD subunit C</fullName>
    </recommendedName>
</protein>
<dbReference type="PANTHER" id="PTHR32114">
    <property type="entry name" value="ABC TRANSPORTER ABCH.3"/>
    <property type="match status" value="1"/>
</dbReference>
<dbReference type="InterPro" id="IPR038729">
    <property type="entry name" value="Rad50/SbcC_AAA"/>
</dbReference>
<evidence type="ECO:0000256" key="3">
    <source>
        <dbReference type="ARBA" id="ARBA00013368"/>
    </source>
</evidence>
<comment type="similarity">
    <text evidence="1">Belongs to the SMC family. SbcC subfamily.</text>
</comment>
<comment type="subunit">
    <text evidence="2">Heterodimer of SbcC and SbcD.</text>
</comment>
<dbReference type="RefSeq" id="WP_278159418.1">
    <property type="nucleotide sequence ID" value="NZ_CP121252.1"/>
</dbReference>